<dbReference type="GO" id="GO:0008270">
    <property type="term" value="F:zinc ion binding"/>
    <property type="evidence" value="ECO:0007669"/>
    <property type="project" value="InterPro"/>
</dbReference>
<dbReference type="PANTHER" id="PTHR31001">
    <property type="entry name" value="UNCHARACTERIZED TRANSCRIPTIONAL REGULATORY PROTEIN"/>
    <property type="match status" value="1"/>
</dbReference>
<accession>A0A3M7I1Y6</accession>
<keyword evidence="3" id="KW-0539">Nucleus</keyword>
<dbReference type="GO" id="GO:0000981">
    <property type="term" value="F:DNA-binding transcription factor activity, RNA polymerase II-specific"/>
    <property type="evidence" value="ECO:0007669"/>
    <property type="project" value="InterPro"/>
</dbReference>
<evidence type="ECO:0000256" key="1">
    <source>
        <dbReference type="ARBA" id="ARBA00004123"/>
    </source>
</evidence>
<dbReference type="CDD" id="cd12148">
    <property type="entry name" value="fungal_TF_MHR"/>
    <property type="match status" value="1"/>
</dbReference>
<dbReference type="GO" id="GO:0005634">
    <property type="term" value="C:nucleus"/>
    <property type="evidence" value="ECO:0007669"/>
    <property type="project" value="UniProtKB-SubCell"/>
</dbReference>
<dbReference type="SUPFAM" id="SSF57701">
    <property type="entry name" value="Zn2/Cys6 DNA-binding domain"/>
    <property type="match status" value="1"/>
</dbReference>
<dbReference type="OrthoDB" id="4934715at2759"/>
<evidence type="ECO:0000313" key="6">
    <source>
        <dbReference type="EMBL" id="RMZ19590.1"/>
    </source>
</evidence>
<dbReference type="PANTHER" id="PTHR31001:SF49">
    <property type="entry name" value="ZN(II)2CYS6 TRANSCRIPTION FACTOR (EUROFUNG)"/>
    <property type="match status" value="1"/>
</dbReference>
<dbReference type="GO" id="GO:0003677">
    <property type="term" value="F:DNA binding"/>
    <property type="evidence" value="ECO:0007669"/>
    <property type="project" value="InterPro"/>
</dbReference>
<name>A0A3M7I1Y6_HORWE</name>
<keyword evidence="2" id="KW-0479">Metal-binding</keyword>
<proteinExistence type="predicted"/>
<dbReference type="InterPro" id="IPR007219">
    <property type="entry name" value="XnlR_reg_dom"/>
</dbReference>
<feature type="region of interest" description="Disordered" evidence="4">
    <location>
        <begin position="103"/>
        <end position="145"/>
    </location>
</feature>
<dbReference type="InterPro" id="IPR036864">
    <property type="entry name" value="Zn2-C6_fun-type_DNA-bd_sf"/>
</dbReference>
<organism evidence="6 7">
    <name type="scientific">Hortaea werneckii</name>
    <name type="common">Black yeast</name>
    <name type="synonym">Cladosporium werneckii</name>
    <dbReference type="NCBI Taxonomy" id="91943"/>
    <lineage>
        <taxon>Eukaryota</taxon>
        <taxon>Fungi</taxon>
        <taxon>Dikarya</taxon>
        <taxon>Ascomycota</taxon>
        <taxon>Pezizomycotina</taxon>
        <taxon>Dothideomycetes</taxon>
        <taxon>Dothideomycetidae</taxon>
        <taxon>Mycosphaerellales</taxon>
        <taxon>Teratosphaeriaceae</taxon>
        <taxon>Hortaea</taxon>
    </lineage>
</organism>
<dbReference type="SMART" id="SM00906">
    <property type="entry name" value="Fungal_trans"/>
    <property type="match status" value="1"/>
</dbReference>
<comment type="caution">
    <text evidence="6">The sequence shown here is derived from an EMBL/GenBank/DDBJ whole genome shotgun (WGS) entry which is preliminary data.</text>
</comment>
<comment type="subcellular location">
    <subcellularLocation>
        <location evidence="1">Nucleus</location>
    </subcellularLocation>
</comment>
<feature type="compositionally biased region" description="Polar residues" evidence="4">
    <location>
        <begin position="126"/>
        <end position="145"/>
    </location>
</feature>
<evidence type="ECO:0000256" key="3">
    <source>
        <dbReference type="ARBA" id="ARBA00023242"/>
    </source>
</evidence>
<evidence type="ECO:0000313" key="7">
    <source>
        <dbReference type="Proteomes" id="UP000281677"/>
    </source>
</evidence>
<protein>
    <recommendedName>
        <fullName evidence="5">Xylanolytic transcriptional activator regulatory domain-containing protein</fullName>
    </recommendedName>
</protein>
<dbReference type="VEuPathDB" id="FungiDB:BTJ68_09857"/>
<sequence length="721" mass="81186">MADHQRRRRRPDRVQLACLPCKQGKLKCNRVVPACDQVSYSATFTRSAYGEMLSSVPEWLIKRSRRETCVYTDRGLKFNAARRNVDSMREKINRLESFVSELRRPASATGETQVSPDAQRAVGSDEVSSYDSPTQHTGTLRISDTGSTQFIGPSHWESILDDLEDVKAYFDTSESTGDDAVHRSIRSSNITPIDVHLGVAQNYTIEDLLALMPPKQTMDRLIAAWFNALDPLRLIVHAPTFQTEYQRMWLNLTSACPSFLALIFSMACLGAEVSADPTGDPSLASQAEDMRRLTAHSLVLAQYALLPPYIIETLLLHIKGLLLKENDITYKTYTLLGLATRLSTLGGYHRDPSHNQAISPLQAEMRRRVWWMIASYDIIMCYQLGQLSVINQLMKDTQLPSNLCESDLTPESVRPSRPMTENTPMTFAISYGKLTSIFGDVVYSSHTAFDASNVEGLYERLVQARKDLPPQLQMVRIEQSFLDSPEAIMHRYSLEILHQKAICILYRRALNDSHSFEARSRCLDSAQKIIKHIIELLETGWPISHFAASIMSIRRHIHDFVFVAMLLCLELKAQMSSSSRELSKNGEDWSVFVREQLLKGCQLWERAGVTWPKARHALRAIERFVQPDPISLERINASADSSQLPASWDIGGAQRSDFPRNQLQAGTLGVFTGDATNPGDMQLFSSTDMETLGPAHEWDSLFRDVFGPSHSAVGDDQLVWP</sequence>
<dbReference type="Pfam" id="PF04082">
    <property type="entry name" value="Fungal_trans"/>
    <property type="match status" value="1"/>
</dbReference>
<evidence type="ECO:0000256" key="4">
    <source>
        <dbReference type="SAM" id="MobiDB-lite"/>
    </source>
</evidence>
<evidence type="ECO:0000256" key="2">
    <source>
        <dbReference type="ARBA" id="ARBA00022723"/>
    </source>
</evidence>
<dbReference type="CDD" id="cd00067">
    <property type="entry name" value="GAL4"/>
    <property type="match status" value="1"/>
</dbReference>
<feature type="domain" description="Xylanolytic transcriptional activator regulatory" evidence="5">
    <location>
        <begin position="332"/>
        <end position="406"/>
    </location>
</feature>
<gene>
    <name evidence="6" type="ORF">D0859_16416</name>
</gene>
<dbReference type="Proteomes" id="UP000281677">
    <property type="component" value="Unassembled WGS sequence"/>
</dbReference>
<evidence type="ECO:0000259" key="5">
    <source>
        <dbReference type="SMART" id="SM00906"/>
    </source>
</evidence>
<dbReference type="EMBL" id="QWIT01000977">
    <property type="protein sequence ID" value="RMZ19590.1"/>
    <property type="molecule type" value="Genomic_DNA"/>
</dbReference>
<dbReference type="GO" id="GO:0006351">
    <property type="term" value="P:DNA-templated transcription"/>
    <property type="evidence" value="ECO:0007669"/>
    <property type="project" value="InterPro"/>
</dbReference>
<reference evidence="6 7" key="1">
    <citation type="journal article" date="2018" name="BMC Genomics">
        <title>Genomic evidence for intraspecific hybridization in a clonal and extremely halotolerant yeast.</title>
        <authorList>
            <person name="Gostincar C."/>
            <person name="Stajich J.E."/>
            <person name="Zupancic J."/>
            <person name="Zalar P."/>
            <person name="Gunde-Cimerman N."/>
        </authorList>
    </citation>
    <scope>NUCLEOTIDE SEQUENCE [LARGE SCALE GENOMIC DNA]</scope>
    <source>
        <strain evidence="6 7">EXF-120</strain>
    </source>
</reference>
<dbReference type="InterPro" id="IPR050613">
    <property type="entry name" value="Sec_Metabolite_Reg"/>
</dbReference>
<dbReference type="InterPro" id="IPR001138">
    <property type="entry name" value="Zn2Cys6_DnaBD"/>
</dbReference>
<dbReference type="AlphaFoldDB" id="A0A3M7I1Y6"/>